<keyword evidence="7 13" id="KW-0067">ATP-binding</keyword>
<evidence type="ECO:0000256" key="13">
    <source>
        <dbReference type="PROSITE-ProRule" id="PRU10141"/>
    </source>
</evidence>
<feature type="domain" description="PASTA" evidence="16">
    <location>
        <begin position="433"/>
        <end position="501"/>
    </location>
</feature>
<dbReference type="FunFam" id="3.30.200.20:FF:000035">
    <property type="entry name" value="Serine/threonine protein kinase Stk1"/>
    <property type="match status" value="1"/>
</dbReference>
<dbReference type="Gene3D" id="2.60.40.2560">
    <property type="match status" value="1"/>
</dbReference>
<comment type="catalytic activity">
    <reaction evidence="10">
        <text>L-seryl-[protein] + ATP = O-phospho-L-seryl-[protein] + ADP + H(+)</text>
        <dbReference type="Rhea" id="RHEA:17989"/>
        <dbReference type="Rhea" id="RHEA-COMP:9863"/>
        <dbReference type="Rhea" id="RHEA-COMP:11604"/>
        <dbReference type="ChEBI" id="CHEBI:15378"/>
        <dbReference type="ChEBI" id="CHEBI:29999"/>
        <dbReference type="ChEBI" id="CHEBI:30616"/>
        <dbReference type="ChEBI" id="CHEBI:83421"/>
        <dbReference type="ChEBI" id="CHEBI:456216"/>
        <dbReference type="EC" id="2.7.11.1"/>
    </reaction>
</comment>
<dbReference type="SUPFAM" id="SSF56112">
    <property type="entry name" value="Protein kinase-like (PK-like)"/>
    <property type="match status" value="1"/>
</dbReference>
<dbReference type="PROSITE" id="PS00108">
    <property type="entry name" value="PROTEIN_KINASE_ST"/>
    <property type="match status" value="1"/>
</dbReference>
<comment type="subcellular location">
    <subcellularLocation>
        <location evidence="11">Spore membrane</location>
        <topology evidence="11">Single-pass type II membrane protein</topology>
    </subcellularLocation>
</comment>
<evidence type="ECO:0000256" key="6">
    <source>
        <dbReference type="ARBA" id="ARBA00022777"/>
    </source>
</evidence>
<dbReference type="SMART" id="SM00740">
    <property type="entry name" value="PASTA"/>
    <property type="match status" value="3"/>
</dbReference>
<evidence type="ECO:0000256" key="11">
    <source>
        <dbReference type="ARBA" id="ARBA00060432"/>
    </source>
</evidence>
<dbReference type="AlphaFoldDB" id="A0AB39HRP9"/>
<dbReference type="PROSITE" id="PS51178">
    <property type="entry name" value="PASTA"/>
    <property type="match status" value="3"/>
</dbReference>
<evidence type="ECO:0000259" key="16">
    <source>
        <dbReference type="PROSITE" id="PS51178"/>
    </source>
</evidence>
<feature type="domain" description="PASTA" evidence="16">
    <location>
        <begin position="502"/>
        <end position="568"/>
    </location>
</feature>
<comment type="catalytic activity">
    <reaction evidence="9">
        <text>L-threonyl-[protein] + ATP = O-phospho-L-threonyl-[protein] + ADP + H(+)</text>
        <dbReference type="Rhea" id="RHEA:46608"/>
        <dbReference type="Rhea" id="RHEA-COMP:11060"/>
        <dbReference type="Rhea" id="RHEA-COMP:11605"/>
        <dbReference type="ChEBI" id="CHEBI:15378"/>
        <dbReference type="ChEBI" id="CHEBI:30013"/>
        <dbReference type="ChEBI" id="CHEBI:30616"/>
        <dbReference type="ChEBI" id="CHEBI:61977"/>
        <dbReference type="ChEBI" id="CHEBI:456216"/>
        <dbReference type="EC" id="2.7.11.1"/>
    </reaction>
</comment>
<evidence type="ECO:0000256" key="1">
    <source>
        <dbReference type="ARBA" id="ARBA00012513"/>
    </source>
</evidence>
<evidence type="ECO:0000256" key="12">
    <source>
        <dbReference type="ARBA" id="ARBA00070041"/>
    </source>
</evidence>
<evidence type="ECO:0000256" key="10">
    <source>
        <dbReference type="ARBA" id="ARBA00048679"/>
    </source>
</evidence>
<proteinExistence type="predicted"/>
<evidence type="ECO:0000256" key="7">
    <source>
        <dbReference type="ARBA" id="ARBA00022840"/>
    </source>
</evidence>
<keyword evidence="4" id="KW-0808">Transferase</keyword>
<dbReference type="Pfam" id="PF03793">
    <property type="entry name" value="PASTA"/>
    <property type="match status" value="3"/>
</dbReference>
<dbReference type="GO" id="GO:0007165">
    <property type="term" value="P:signal transduction"/>
    <property type="evidence" value="ECO:0007669"/>
    <property type="project" value="UniProtKB-ARBA"/>
</dbReference>
<dbReference type="CDD" id="cd14014">
    <property type="entry name" value="STKc_PknB_like"/>
    <property type="match status" value="1"/>
</dbReference>
<dbReference type="EC" id="2.7.11.1" evidence="1"/>
<evidence type="ECO:0000256" key="2">
    <source>
        <dbReference type="ARBA" id="ARBA00022527"/>
    </source>
</evidence>
<reference evidence="17" key="1">
    <citation type="submission" date="2024-07" db="EMBL/GenBank/DDBJ databases">
        <title>Halotolerant mesophilic bacterium Ornithinibacillus sp. 4-3, sp. nov., isolated from soil.</title>
        <authorList>
            <person name="Sidarenka A.V."/>
            <person name="Guliayeva D.E."/>
            <person name="Leanovich S.I."/>
            <person name="Hileuskaya K.S."/>
            <person name="Akhremchuk A.E."/>
            <person name="Sikolenko M.A."/>
            <person name="Valentovich L.N."/>
        </authorList>
    </citation>
    <scope>NUCLEOTIDE SEQUENCE</scope>
    <source>
        <strain evidence="17">4-3</strain>
    </source>
</reference>
<accession>A0AB39HRP9</accession>
<keyword evidence="8" id="KW-0735">Signal-anchor</keyword>
<evidence type="ECO:0000256" key="8">
    <source>
        <dbReference type="ARBA" id="ARBA00022968"/>
    </source>
</evidence>
<keyword evidence="3" id="KW-0309">Germination</keyword>
<keyword evidence="5 13" id="KW-0547">Nucleotide-binding</keyword>
<dbReference type="SMART" id="SM00220">
    <property type="entry name" value="S_TKc"/>
    <property type="match status" value="1"/>
</dbReference>
<keyword evidence="14" id="KW-1133">Transmembrane helix</keyword>
<feature type="transmembrane region" description="Helical" evidence="14">
    <location>
        <begin position="342"/>
        <end position="365"/>
    </location>
</feature>
<dbReference type="Gene3D" id="3.30.200.20">
    <property type="entry name" value="Phosphorylase Kinase, domain 1"/>
    <property type="match status" value="1"/>
</dbReference>
<keyword evidence="2" id="KW-0723">Serine/threonine-protein kinase</keyword>
<dbReference type="Gene3D" id="1.10.510.10">
    <property type="entry name" value="Transferase(Phosphotransferase) domain 1"/>
    <property type="match status" value="1"/>
</dbReference>
<dbReference type="PANTHER" id="PTHR43289">
    <property type="entry name" value="MITOGEN-ACTIVATED PROTEIN KINASE KINASE KINASE 20-RELATED"/>
    <property type="match status" value="1"/>
</dbReference>
<dbReference type="GO" id="GO:0004674">
    <property type="term" value="F:protein serine/threonine kinase activity"/>
    <property type="evidence" value="ECO:0007669"/>
    <property type="project" value="UniProtKB-KW"/>
</dbReference>
<dbReference type="NCBIfam" id="NF033483">
    <property type="entry name" value="PknB_PASTA_kin"/>
    <property type="match status" value="1"/>
</dbReference>
<feature type="domain" description="Protein kinase" evidence="15">
    <location>
        <begin position="11"/>
        <end position="275"/>
    </location>
</feature>
<dbReference type="GO" id="GO:0009847">
    <property type="term" value="P:spore germination"/>
    <property type="evidence" value="ECO:0007669"/>
    <property type="project" value="UniProtKB-ARBA"/>
</dbReference>
<dbReference type="GO" id="GO:0005524">
    <property type="term" value="F:ATP binding"/>
    <property type="evidence" value="ECO:0007669"/>
    <property type="project" value="UniProtKB-UniRule"/>
</dbReference>
<sequence>MLEGRLLSERYLIEKTIGGGGMANVYLAKDTILHRDVAIKVLRLEYANDKEFITRFDREAQAATSLSHPNIVNIYDVGEEDHILYMVMEYVDGLTLKEYIQRYGPINVHEAIDIMKQVTSAIAHAHANNLVHRDIKPQNILIDTYGNVKVTDFGIATALSATALTQTNSILGSVHYLSPEQARGGMATKLSDIYSLGIVLFELLTGRIPFNGQSAVSIALKHLQEKTPSVKEIDPSIPQSVENIVLRATTKDPFHRYNSAYEMQEALEMALDPSLVNEAPYVPPVEAGDETKAIPIITKAQLQNSNSNDDTIIHHAEEQTKKIPETKEAPPKKKKKRKKWKIILAILIGLFIAGIAALFIVPGLLQPKDVVIPDVIGEPFDEAEEKLKELDLEVEQEFVSSDEIEEDHVVESSPRAERTVKAGSTVTLYVSEGQETFPFDDYVGRDFSQVERLLRQNGFENFEVNEKFSDEDVGEIIAQIEPEPGSEVVPSETVVVFDVSKGEEPVTLDNLVGMTEEEARDYIDENDLTINITATNSEEGEAGHVFRQQPEAGTELNRGDRVDIYISLGPEVRPPAHHTVTFTVPYTLETEEGEDPEEQTVIIYVDDMENDLSEVFDETQITSDQEFSITLTIEHGQSATYRVVRDDETFIEKTVPY</sequence>
<dbReference type="CDD" id="cd06577">
    <property type="entry name" value="PASTA_pknB"/>
    <property type="match status" value="3"/>
</dbReference>
<evidence type="ECO:0000256" key="5">
    <source>
        <dbReference type="ARBA" id="ARBA00022741"/>
    </source>
</evidence>
<evidence type="ECO:0000256" key="9">
    <source>
        <dbReference type="ARBA" id="ARBA00047899"/>
    </source>
</evidence>
<protein>
    <recommendedName>
        <fullName evidence="12">Serine/threonine-protein kinase PrkC</fullName>
        <ecNumber evidence="1">2.7.11.1</ecNumber>
    </recommendedName>
</protein>
<dbReference type="PANTHER" id="PTHR43289:SF34">
    <property type="entry name" value="SERINE_THREONINE-PROTEIN KINASE YBDM-RELATED"/>
    <property type="match status" value="1"/>
</dbReference>
<keyword evidence="14" id="KW-0472">Membrane</keyword>
<dbReference type="GO" id="GO:0071224">
    <property type="term" value="P:cellular response to peptidoglycan"/>
    <property type="evidence" value="ECO:0007669"/>
    <property type="project" value="UniProtKB-ARBA"/>
</dbReference>
<dbReference type="InterPro" id="IPR011009">
    <property type="entry name" value="Kinase-like_dom_sf"/>
</dbReference>
<dbReference type="InterPro" id="IPR008271">
    <property type="entry name" value="Ser/Thr_kinase_AS"/>
</dbReference>
<evidence type="ECO:0000256" key="4">
    <source>
        <dbReference type="ARBA" id="ARBA00022679"/>
    </source>
</evidence>
<dbReference type="RefSeq" id="WP_368654769.1">
    <property type="nucleotide sequence ID" value="NZ_CP162599.1"/>
</dbReference>
<dbReference type="FunFam" id="1.10.510.10:FF:000021">
    <property type="entry name" value="Serine/threonine protein kinase"/>
    <property type="match status" value="1"/>
</dbReference>
<dbReference type="EMBL" id="CP162599">
    <property type="protein sequence ID" value="XDK34092.1"/>
    <property type="molecule type" value="Genomic_DNA"/>
</dbReference>
<dbReference type="Pfam" id="PF21160">
    <property type="entry name" value="PrkC-like_PASTA-like"/>
    <property type="match status" value="1"/>
</dbReference>
<evidence type="ECO:0000313" key="17">
    <source>
        <dbReference type="EMBL" id="XDK34092.1"/>
    </source>
</evidence>
<name>A0AB39HRP9_9BACI</name>
<organism evidence="17">
    <name type="scientific">Ornithinibacillus sp. 4-3</name>
    <dbReference type="NCBI Taxonomy" id="3231488"/>
    <lineage>
        <taxon>Bacteria</taxon>
        <taxon>Bacillati</taxon>
        <taxon>Bacillota</taxon>
        <taxon>Bacilli</taxon>
        <taxon>Bacillales</taxon>
        <taxon>Bacillaceae</taxon>
        <taxon>Ornithinibacillus</taxon>
    </lineage>
</organism>
<dbReference type="InterPro" id="IPR000719">
    <property type="entry name" value="Prot_kinase_dom"/>
</dbReference>
<evidence type="ECO:0000256" key="3">
    <source>
        <dbReference type="ARBA" id="ARBA00022544"/>
    </source>
</evidence>
<dbReference type="InterPro" id="IPR005543">
    <property type="entry name" value="PASTA_dom"/>
</dbReference>
<dbReference type="PROSITE" id="PS50011">
    <property type="entry name" value="PROTEIN_KINASE_DOM"/>
    <property type="match status" value="1"/>
</dbReference>
<dbReference type="Pfam" id="PF00069">
    <property type="entry name" value="Pkinase"/>
    <property type="match status" value="1"/>
</dbReference>
<evidence type="ECO:0000259" key="15">
    <source>
        <dbReference type="PROSITE" id="PS50011"/>
    </source>
</evidence>
<gene>
    <name evidence="17" type="primary">pknB</name>
    <name evidence="17" type="ORF">AB4Y30_07020</name>
</gene>
<keyword evidence="14" id="KW-0812">Transmembrane</keyword>
<feature type="domain" description="PASTA" evidence="16">
    <location>
        <begin position="366"/>
        <end position="432"/>
    </location>
</feature>
<feature type="binding site" evidence="13">
    <location>
        <position position="40"/>
    </location>
    <ligand>
        <name>ATP</name>
        <dbReference type="ChEBI" id="CHEBI:30616"/>
    </ligand>
</feature>
<dbReference type="PROSITE" id="PS00107">
    <property type="entry name" value="PROTEIN_KINASE_ATP"/>
    <property type="match status" value="1"/>
</dbReference>
<dbReference type="Gene3D" id="3.30.10.20">
    <property type="match status" value="3"/>
</dbReference>
<keyword evidence="6 17" id="KW-0418">Kinase</keyword>
<dbReference type="InterPro" id="IPR017441">
    <property type="entry name" value="Protein_kinase_ATP_BS"/>
</dbReference>
<evidence type="ECO:0000256" key="14">
    <source>
        <dbReference type="SAM" id="Phobius"/>
    </source>
</evidence>